<keyword evidence="1" id="KW-0175">Coiled coil</keyword>
<evidence type="ECO:0000256" key="1">
    <source>
        <dbReference type="SAM" id="Coils"/>
    </source>
</evidence>
<dbReference type="AlphaFoldDB" id="A0A6G0XM72"/>
<evidence type="ECO:0000313" key="2">
    <source>
        <dbReference type="EMBL" id="KAF0741559.1"/>
    </source>
</evidence>
<gene>
    <name evidence="2" type="ORF">Ae201684_003240</name>
</gene>
<organism evidence="2 3">
    <name type="scientific">Aphanomyces euteiches</name>
    <dbReference type="NCBI Taxonomy" id="100861"/>
    <lineage>
        <taxon>Eukaryota</taxon>
        <taxon>Sar</taxon>
        <taxon>Stramenopiles</taxon>
        <taxon>Oomycota</taxon>
        <taxon>Saprolegniomycetes</taxon>
        <taxon>Saprolegniales</taxon>
        <taxon>Verrucalvaceae</taxon>
        <taxon>Aphanomyces</taxon>
    </lineage>
</organism>
<keyword evidence="3" id="KW-1185">Reference proteome</keyword>
<dbReference type="VEuPathDB" id="FungiDB:AeMF1_021875"/>
<protein>
    <submittedName>
        <fullName evidence="2">Uncharacterized protein</fullName>
    </submittedName>
</protein>
<dbReference type="Proteomes" id="UP000481153">
    <property type="component" value="Unassembled WGS sequence"/>
</dbReference>
<reference evidence="2 3" key="1">
    <citation type="submission" date="2019-07" db="EMBL/GenBank/DDBJ databases">
        <title>Genomics analysis of Aphanomyces spp. identifies a new class of oomycete effector associated with host adaptation.</title>
        <authorList>
            <person name="Gaulin E."/>
        </authorList>
    </citation>
    <scope>NUCLEOTIDE SEQUENCE [LARGE SCALE GENOMIC DNA]</scope>
    <source>
        <strain evidence="2 3">ATCC 201684</strain>
    </source>
</reference>
<sequence>MMRSSSVRVIRRCFSTEAQPAAAAAPKPKKTGSSLGQRFTAFCVGAAVGSAGAIYQIRQDLIVSNAELQKEISALKNDAVEANARLAQRVAQLEKANKA</sequence>
<feature type="coiled-coil region" evidence="1">
    <location>
        <begin position="58"/>
        <end position="96"/>
    </location>
</feature>
<accession>A0A6G0XM72</accession>
<evidence type="ECO:0000313" key="3">
    <source>
        <dbReference type="Proteomes" id="UP000481153"/>
    </source>
</evidence>
<dbReference type="EMBL" id="VJMJ01000036">
    <property type="protein sequence ID" value="KAF0741559.1"/>
    <property type="molecule type" value="Genomic_DNA"/>
</dbReference>
<comment type="caution">
    <text evidence="2">The sequence shown here is derived from an EMBL/GenBank/DDBJ whole genome shotgun (WGS) entry which is preliminary data.</text>
</comment>
<name>A0A6G0XM72_9STRA</name>
<proteinExistence type="predicted"/>